<organism evidence="1 2">
    <name type="scientific">Bacteroides coprosuis DSM 18011</name>
    <dbReference type="NCBI Taxonomy" id="679937"/>
    <lineage>
        <taxon>Bacteria</taxon>
        <taxon>Pseudomonadati</taxon>
        <taxon>Bacteroidota</taxon>
        <taxon>Bacteroidia</taxon>
        <taxon>Bacteroidales</taxon>
        <taxon>Bacteroidaceae</taxon>
        <taxon>Bacteroides</taxon>
    </lineage>
</organism>
<dbReference type="EMBL" id="CM001167">
    <property type="protein sequence ID" value="EGJ72101.1"/>
    <property type="molecule type" value="Genomic_DNA"/>
</dbReference>
<keyword evidence="2" id="KW-1185">Reference proteome</keyword>
<dbReference type="STRING" id="679937.Bcop_1922"/>
<evidence type="ECO:0000313" key="1">
    <source>
        <dbReference type="EMBL" id="EGJ72101.1"/>
    </source>
</evidence>
<protein>
    <submittedName>
        <fullName evidence="1">Uncharacterized protein</fullName>
    </submittedName>
</protein>
<dbReference type="AlphaFoldDB" id="F3ZS80"/>
<gene>
    <name evidence="1" type="ORF">Bcop_1922</name>
</gene>
<reference evidence="1 2" key="1">
    <citation type="journal article" date="2011" name="Stand. Genomic Sci.">
        <title>Non-contiguous finished genome sequence of Bacteroides coprosuis type strain (PC139).</title>
        <authorList>
            <person name="Land M."/>
            <person name="Held B."/>
            <person name="Gronow S."/>
            <person name="Abt B."/>
            <person name="Lucas S."/>
            <person name="Del Rio T.G."/>
            <person name="Nolan M."/>
            <person name="Tice H."/>
            <person name="Cheng J.F."/>
            <person name="Pitluck S."/>
            <person name="Liolios K."/>
            <person name="Pagani I."/>
            <person name="Ivanova N."/>
            <person name="Mavromatis K."/>
            <person name="Mikhailova N."/>
            <person name="Pati A."/>
            <person name="Tapia R."/>
            <person name="Han C."/>
            <person name="Goodwin L."/>
            <person name="Chen A."/>
            <person name="Palaniappan K."/>
            <person name="Hauser L."/>
            <person name="Brambilla E.M."/>
            <person name="Rohde M."/>
            <person name="Goker M."/>
            <person name="Detter J.C."/>
            <person name="Woyke T."/>
            <person name="Bristow J."/>
            <person name="Eisen J.A."/>
            <person name="Markowitz V."/>
            <person name="Hugenholtz P."/>
            <person name="Kyrpides N.C."/>
            <person name="Klenk H.P."/>
            <person name="Lapidus A."/>
        </authorList>
    </citation>
    <scope>NUCLEOTIDE SEQUENCE</scope>
    <source>
        <strain evidence="1 2">DSM 18011</strain>
    </source>
</reference>
<name>F3ZS80_9BACE</name>
<dbReference type="Proteomes" id="UP000018439">
    <property type="component" value="Chromosome"/>
</dbReference>
<sequence>MRLFSRMMTFNKVKVGEPGASLVYAGAWREDVTYLKDDVINHYVHQVRNGKKEFYLLQSPQSLGDDPYLNNTQGSGDIWRRVEQHDLILARKIQTDEIDTSNLVARHIRTEVQGPRIEASGSEIHIFGQEEHPNIIFGVNEGGYAILAYYVNGEKIYDLGPSGLKMFDFAPVKWTELKYIKCADYSKNENNITFDDLRKATDRFKSLGDATSYWRYYAGGHPSVTEEDREKEKYLYSNKSTNVEFRMPTGWYYTPPFIENQFLIVPSGGTGQYIKPLYSSDTLYPNPLGVRDTHPIHRVDVFLVVMGIVKASKTLVWNGYDDGGGIIPDLPLRP</sequence>
<evidence type="ECO:0000313" key="2">
    <source>
        <dbReference type="Proteomes" id="UP000018439"/>
    </source>
</evidence>
<accession>F3ZS80</accession>
<dbReference type="HOGENOM" id="CLU_830684_0_0_10"/>
<proteinExistence type="predicted"/>